<dbReference type="Pfam" id="PF00621">
    <property type="entry name" value="RhoGEF"/>
    <property type="match status" value="1"/>
</dbReference>
<keyword evidence="4" id="KW-1185">Reference proteome</keyword>
<sequence>MLCLTEDTLSIPSQVSRSRLTQTRLSHSFPFYCVDQPDRDFRPAMMELSIDSLVILDPNSREVIPESDIVQTNFTEPDDEKLQFQDCVETTSSIDRVPSDRSPISSPFKRWVNSLRPRKTFEPQPYIEGWQCTSQENGGPKYLSPHQGSLEQQWEKSSGKSSHLGTIKTATMSITSQSVIRSRRTTQSTTNQSKSDIRNSIDSLRPTLTTSIDEEAQTRATKRRQVLQEIITTESDYIFDLKALTNLLLMVSARPEIYYNVQSIREAHEKFLNRVKNLIPTYNLSRMQIERVMRPHAVDLSARAFPGRSLRTQNLKVLVDRRLKELASEANEALIVAREIGCLSKSFIYYKEFCENYELLAEDASILRKSIRNWPGFEQGLEALTRSTASIETRSLYDNKSLCLNDILIKVRVPAQRLCKYPLLLQELLRWTHIQDDPSAHDEIRRVLGSVRDLLAEINDATSTTLNRNLIEKTFFLQEMLDFKSIATVDIYKQLGPMTLCGVLHVTYRASTQPRQVTGAFMVCVLFKHHFFLARMNDEYRKLRPLACLYISDMRIDSLTNGKGYDYYCVFSWKLLFQLREEKFELVLSASSAAEEKQWKTGILKSVAASVDVPNAISSEQRRCSFLALDVVPEEEVPEFVPQLSRRPSLQTLGTIGMQRARSNLQAIIIRKTHCPHKHGQPQQIDGELERYRIPSFVSQPLTFMARRQDRIRLERAILHIYTRDALPYPGMFLATGELLFGSSSIMRHLSLRSKRYNRSSSINLPATLQNISEPQVIDEADEKTQKPDKRKRRDASDFSHSLDHEKGWTMHKDSALLLGRSKTMRVKNSPRTSYNPILQPAAKVDKSPESPEVTLPRKGIWSIFNSMSLRRSKKNASSNLGGV</sequence>
<dbReference type="AlphaFoldDB" id="A0A7R7XMP7"/>
<dbReference type="InterPro" id="IPR000219">
    <property type="entry name" value="DH_dom"/>
</dbReference>
<dbReference type="PROSITE" id="PS50010">
    <property type="entry name" value="DH_2"/>
    <property type="match status" value="1"/>
</dbReference>
<dbReference type="SUPFAM" id="SSF50729">
    <property type="entry name" value="PH domain-like"/>
    <property type="match status" value="1"/>
</dbReference>
<dbReference type="SUPFAM" id="SSF48065">
    <property type="entry name" value="DBL homology domain (DH-domain)"/>
    <property type="match status" value="1"/>
</dbReference>
<evidence type="ECO:0000259" key="2">
    <source>
        <dbReference type="PROSITE" id="PS50010"/>
    </source>
</evidence>
<evidence type="ECO:0000313" key="4">
    <source>
        <dbReference type="Proteomes" id="UP000654913"/>
    </source>
</evidence>
<feature type="region of interest" description="Disordered" evidence="1">
    <location>
        <begin position="137"/>
        <end position="163"/>
    </location>
</feature>
<dbReference type="OrthoDB" id="8059989at2759"/>
<dbReference type="PANTHER" id="PTHR12673">
    <property type="entry name" value="FACIOGENITAL DYSPLASIA PROTEIN"/>
    <property type="match status" value="1"/>
</dbReference>
<dbReference type="PANTHER" id="PTHR12673:SF159">
    <property type="entry name" value="LD03170P"/>
    <property type="match status" value="1"/>
</dbReference>
<organism evidence="3 4">
    <name type="scientific">Aspergillus puulaauensis</name>
    <dbReference type="NCBI Taxonomy" id="1220207"/>
    <lineage>
        <taxon>Eukaryota</taxon>
        <taxon>Fungi</taxon>
        <taxon>Dikarya</taxon>
        <taxon>Ascomycota</taxon>
        <taxon>Pezizomycotina</taxon>
        <taxon>Eurotiomycetes</taxon>
        <taxon>Eurotiomycetidae</taxon>
        <taxon>Eurotiales</taxon>
        <taxon>Aspergillaceae</taxon>
        <taxon>Aspergillus</taxon>
    </lineage>
</organism>
<reference evidence="3" key="1">
    <citation type="submission" date="2021-01" db="EMBL/GenBank/DDBJ databases">
        <authorList>
            <consortium name="Aspergillus puulaauensis MK2 genome sequencing consortium"/>
            <person name="Kazuki M."/>
            <person name="Futagami T."/>
        </authorList>
    </citation>
    <scope>NUCLEOTIDE SEQUENCE</scope>
    <source>
        <strain evidence="3">MK2</strain>
    </source>
</reference>
<proteinExistence type="predicted"/>
<dbReference type="KEGG" id="apuu:APUU_40811A"/>
<protein>
    <recommendedName>
        <fullName evidence="2">DH domain-containing protein</fullName>
    </recommendedName>
</protein>
<dbReference type="EMBL" id="AP024446">
    <property type="protein sequence ID" value="BCS24367.1"/>
    <property type="molecule type" value="Genomic_DNA"/>
</dbReference>
<dbReference type="Gene3D" id="1.20.900.10">
    <property type="entry name" value="Dbl homology (DH) domain"/>
    <property type="match status" value="1"/>
</dbReference>
<dbReference type="GeneID" id="64974372"/>
<name>A0A7R7XMP7_9EURO</name>
<accession>A0A7R7XMP7</accession>
<dbReference type="RefSeq" id="XP_041556561.1">
    <property type="nucleotide sequence ID" value="XM_041703924.1"/>
</dbReference>
<dbReference type="InterPro" id="IPR051092">
    <property type="entry name" value="FYVE_RhoGEF_PH"/>
</dbReference>
<feature type="compositionally biased region" description="Polar residues" evidence="1">
    <location>
        <begin position="198"/>
        <end position="209"/>
    </location>
</feature>
<dbReference type="InterPro" id="IPR035899">
    <property type="entry name" value="DBL_dom_sf"/>
</dbReference>
<dbReference type="Proteomes" id="UP000654913">
    <property type="component" value="Chromosome 4"/>
</dbReference>
<feature type="region of interest" description="Disordered" evidence="1">
    <location>
        <begin position="774"/>
        <end position="800"/>
    </location>
</feature>
<evidence type="ECO:0000256" key="1">
    <source>
        <dbReference type="SAM" id="MobiDB-lite"/>
    </source>
</evidence>
<dbReference type="GO" id="GO:0005085">
    <property type="term" value="F:guanyl-nucleotide exchange factor activity"/>
    <property type="evidence" value="ECO:0007669"/>
    <property type="project" value="InterPro"/>
</dbReference>
<feature type="domain" description="DH" evidence="2">
    <location>
        <begin position="222"/>
        <end position="461"/>
    </location>
</feature>
<gene>
    <name evidence="3" type="ORF">APUU_40811A</name>
</gene>
<evidence type="ECO:0000313" key="3">
    <source>
        <dbReference type="EMBL" id="BCS24367.1"/>
    </source>
</evidence>
<feature type="region of interest" description="Disordered" evidence="1">
    <location>
        <begin position="176"/>
        <end position="209"/>
    </location>
</feature>
<reference evidence="3" key="2">
    <citation type="submission" date="2021-02" db="EMBL/GenBank/DDBJ databases">
        <title>Aspergillus puulaauensis MK2 genome sequence.</title>
        <authorList>
            <person name="Futagami T."/>
            <person name="Mori K."/>
            <person name="Kadooka C."/>
            <person name="Tanaka T."/>
        </authorList>
    </citation>
    <scope>NUCLEOTIDE SEQUENCE</scope>
    <source>
        <strain evidence="3">MK2</strain>
    </source>
</reference>
<dbReference type="SMART" id="SM00325">
    <property type="entry name" value="RhoGEF"/>
    <property type="match status" value="1"/>
</dbReference>
<dbReference type="GO" id="GO:0005737">
    <property type="term" value="C:cytoplasm"/>
    <property type="evidence" value="ECO:0007669"/>
    <property type="project" value="TreeGrafter"/>
</dbReference>
<feature type="compositionally biased region" description="Low complexity" evidence="1">
    <location>
        <begin position="176"/>
        <end position="194"/>
    </location>
</feature>